<evidence type="ECO:0000313" key="3">
    <source>
        <dbReference type="Proteomes" id="UP000255326"/>
    </source>
</evidence>
<sequence>MAILTFLIIGWVLSWFKFNELFVQAFKELFKLDITKASYYFVFFCIGFLGDIILFFKGTYEIILLNP</sequence>
<protein>
    <submittedName>
        <fullName evidence="2">Uncharacterized protein</fullName>
    </submittedName>
</protein>
<reference evidence="2 3" key="1">
    <citation type="submission" date="2018-07" db="EMBL/GenBank/DDBJ databases">
        <title>Genomic Encyclopedia of Type Strains, Phase IV (KMG-IV): sequencing the most valuable type-strain genomes for metagenomic binning, comparative biology and taxonomic classification.</title>
        <authorList>
            <person name="Goeker M."/>
        </authorList>
    </citation>
    <scope>NUCLEOTIDE SEQUENCE [LARGE SCALE GENOMIC DNA]</scope>
    <source>
        <strain evidence="2 3">DSM 25281</strain>
    </source>
</reference>
<name>A0A370GPG1_9BACI</name>
<dbReference type="RefSeq" id="WP_114744414.1">
    <property type="nucleotide sequence ID" value="NZ_QQAY01000002.1"/>
</dbReference>
<keyword evidence="1" id="KW-1133">Transmembrane helix</keyword>
<feature type="transmembrane region" description="Helical" evidence="1">
    <location>
        <begin position="38"/>
        <end position="56"/>
    </location>
</feature>
<dbReference type="AlphaFoldDB" id="A0A370GPG1"/>
<dbReference type="EMBL" id="QQAY01000002">
    <property type="protein sequence ID" value="RDI45567.1"/>
    <property type="molecule type" value="Genomic_DNA"/>
</dbReference>
<dbReference type="OrthoDB" id="2454720at2"/>
<keyword evidence="3" id="KW-1185">Reference proteome</keyword>
<accession>A0A370GPG1</accession>
<organism evidence="2 3">
    <name type="scientific">Falsibacillus pallidus</name>
    <dbReference type="NCBI Taxonomy" id="493781"/>
    <lineage>
        <taxon>Bacteria</taxon>
        <taxon>Bacillati</taxon>
        <taxon>Bacillota</taxon>
        <taxon>Bacilli</taxon>
        <taxon>Bacillales</taxon>
        <taxon>Bacillaceae</taxon>
        <taxon>Falsibacillus</taxon>
    </lineage>
</organism>
<gene>
    <name evidence="2" type="ORF">DFR59_102195</name>
</gene>
<proteinExistence type="predicted"/>
<keyword evidence="1" id="KW-0472">Membrane</keyword>
<evidence type="ECO:0000256" key="1">
    <source>
        <dbReference type="SAM" id="Phobius"/>
    </source>
</evidence>
<comment type="caution">
    <text evidence="2">The sequence shown here is derived from an EMBL/GenBank/DDBJ whole genome shotgun (WGS) entry which is preliminary data.</text>
</comment>
<keyword evidence="1" id="KW-0812">Transmembrane</keyword>
<dbReference type="Proteomes" id="UP000255326">
    <property type="component" value="Unassembled WGS sequence"/>
</dbReference>
<evidence type="ECO:0000313" key="2">
    <source>
        <dbReference type="EMBL" id="RDI45567.1"/>
    </source>
</evidence>